<protein>
    <submittedName>
        <fullName evidence="2">Uncharacterized protein</fullName>
    </submittedName>
</protein>
<sequence length="250" mass="27653">MPRRGYLVSGPASATYYLKIAAHRPDTLNLVVHNIAQHQARCGEDPTRSGSPTIVAKQVEIRREPDQNSGDRLRPRVVGRAKWAAYTLAHSYLPIRTKLELQTFAPSPNVGGTGEVLPRIYNTKECNRQKLRAVQNTTLLCVVGSPRRVINATIARDLRIECIDKFVTRLAKGMFDRGESSVAPRFSQVARCSPHKSPPPHRPVLAEREPAHHPKGAYAPNEFKHPPREGGYSKIIEEYSGGGATADNPV</sequence>
<dbReference type="AlphaFoldDB" id="A0A821PVZ1"/>
<evidence type="ECO:0000313" key="3">
    <source>
        <dbReference type="Proteomes" id="UP000663880"/>
    </source>
</evidence>
<name>A0A821PVZ1_9NEOP</name>
<reference evidence="2" key="1">
    <citation type="submission" date="2021-02" db="EMBL/GenBank/DDBJ databases">
        <authorList>
            <person name="Steward A R."/>
        </authorList>
    </citation>
    <scope>NUCLEOTIDE SEQUENCE</scope>
</reference>
<organism evidence="2 3">
    <name type="scientific">Pieris macdunnoughi</name>
    <dbReference type="NCBI Taxonomy" id="345717"/>
    <lineage>
        <taxon>Eukaryota</taxon>
        <taxon>Metazoa</taxon>
        <taxon>Ecdysozoa</taxon>
        <taxon>Arthropoda</taxon>
        <taxon>Hexapoda</taxon>
        <taxon>Insecta</taxon>
        <taxon>Pterygota</taxon>
        <taxon>Neoptera</taxon>
        <taxon>Endopterygota</taxon>
        <taxon>Lepidoptera</taxon>
        <taxon>Glossata</taxon>
        <taxon>Ditrysia</taxon>
        <taxon>Papilionoidea</taxon>
        <taxon>Pieridae</taxon>
        <taxon>Pierinae</taxon>
        <taxon>Pieris</taxon>
    </lineage>
</organism>
<accession>A0A821PVZ1</accession>
<proteinExistence type="predicted"/>
<comment type="caution">
    <text evidence="2">The sequence shown here is derived from an EMBL/GenBank/DDBJ whole genome shotgun (WGS) entry which is preliminary data.</text>
</comment>
<evidence type="ECO:0000256" key="1">
    <source>
        <dbReference type="SAM" id="MobiDB-lite"/>
    </source>
</evidence>
<gene>
    <name evidence="2" type="ORF">PMACD_LOCUS4271</name>
</gene>
<dbReference type="OrthoDB" id="412981at2759"/>
<dbReference type="EMBL" id="CAJOBZ010000007">
    <property type="protein sequence ID" value="CAF4815074.1"/>
    <property type="molecule type" value="Genomic_DNA"/>
</dbReference>
<keyword evidence="3" id="KW-1185">Reference proteome</keyword>
<feature type="region of interest" description="Disordered" evidence="1">
    <location>
        <begin position="190"/>
        <end position="250"/>
    </location>
</feature>
<dbReference type="Proteomes" id="UP000663880">
    <property type="component" value="Unassembled WGS sequence"/>
</dbReference>
<evidence type="ECO:0000313" key="2">
    <source>
        <dbReference type="EMBL" id="CAF4815074.1"/>
    </source>
</evidence>